<dbReference type="PANTHER" id="PTHR31044">
    <property type="entry name" value="BETA-1,3 GLUCANASE"/>
    <property type="match status" value="1"/>
</dbReference>
<feature type="compositionally biased region" description="Low complexity" evidence="4">
    <location>
        <begin position="150"/>
        <end position="168"/>
    </location>
</feature>
<dbReference type="PANTHER" id="PTHR31044:SF25">
    <property type="entry name" value="PLASMODESMATA CALLOSE-BINDING PROTEIN 3"/>
    <property type="match status" value="1"/>
</dbReference>
<sequence length="219" mass="21789">MAALALSLLLLAAMAGHSSGTWCVCKDGVSDATLQKALDYACGAGADCSPIRQNAACFLPNTVRAHCSYAVNSYFQKKGQTQGSCDFAGVATISTTDPSAAGCSYPSSAGGGGGGGNGGGVTPVTMTPTPPGATTVPGMTSPVTRPPPSTTTTPATTNNPLPNTASPTGVLGGAGTGTSVSPTGAGTTTDESHGGFRLQRHIFFSLSTVILFSFMLCWD</sequence>
<dbReference type="Proteomes" id="UP001642487">
    <property type="component" value="Chromosome 10"/>
</dbReference>
<dbReference type="EMBL" id="OZ021744">
    <property type="protein sequence ID" value="CAK9312233.1"/>
    <property type="molecule type" value="Genomic_DNA"/>
</dbReference>
<evidence type="ECO:0000313" key="7">
    <source>
        <dbReference type="EMBL" id="CAK9312233.1"/>
    </source>
</evidence>
<keyword evidence="2" id="KW-0336">GPI-anchor</keyword>
<feature type="compositionally biased region" description="Gly residues" evidence="4">
    <location>
        <begin position="111"/>
        <end position="121"/>
    </location>
</feature>
<dbReference type="SMART" id="SM00768">
    <property type="entry name" value="X8"/>
    <property type="match status" value="1"/>
</dbReference>
<organism evidence="7 8">
    <name type="scientific">Citrullus colocynthis</name>
    <name type="common">colocynth</name>
    <dbReference type="NCBI Taxonomy" id="252529"/>
    <lineage>
        <taxon>Eukaryota</taxon>
        <taxon>Viridiplantae</taxon>
        <taxon>Streptophyta</taxon>
        <taxon>Embryophyta</taxon>
        <taxon>Tracheophyta</taxon>
        <taxon>Spermatophyta</taxon>
        <taxon>Magnoliopsida</taxon>
        <taxon>eudicotyledons</taxon>
        <taxon>Gunneridae</taxon>
        <taxon>Pentapetalae</taxon>
        <taxon>rosids</taxon>
        <taxon>fabids</taxon>
        <taxon>Cucurbitales</taxon>
        <taxon>Cucurbitaceae</taxon>
        <taxon>Benincaseae</taxon>
        <taxon>Citrullus</taxon>
    </lineage>
</organism>
<evidence type="ECO:0000313" key="8">
    <source>
        <dbReference type="Proteomes" id="UP001642487"/>
    </source>
</evidence>
<keyword evidence="8" id="KW-1185">Reference proteome</keyword>
<keyword evidence="2" id="KW-0472">Membrane</keyword>
<feature type="compositionally biased region" description="Low complexity" evidence="4">
    <location>
        <begin position="122"/>
        <end position="143"/>
    </location>
</feature>
<comment type="subcellular location">
    <subcellularLocation>
        <location evidence="1">Cell membrane</location>
        <topology evidence="1">Lipid-anchor</topology>
        <topology evidence="1">GPI-anchor</topology>
    </subcellularLocation>
</comment>
<feature type="domain" description="X8" evidence="6">
    <location>
        <begin position="21"/>
        <end position="105"/>
    </location>
</feature>
<evidence type="ECO:0000256" key="4">
    <source>
        <dbReference type="SAM" id="MobiDB-lite"/>
    </source>
</evidence>
<name>A0ABP0XZU9_9ROSI</name>
<dbReference type="InterPro" id="IPR044788">
    <property type="entry name" value="X8_dom_prot"/>
</dbReference>
<keyword evidence="3 5" id="KW-0732">Signal</keyword>
<feature type="compositionally biased region" description="Polar residues" evidence="4">
    <location>
        <begin position="177"/>
        <end position="189"/>
    </location>
</feature>
<dbReference type="Pfam" id="PF07983">
    <property type="entry name" value="X8"/>
    <property type="match status" value="1"/>
</dbReference>
<evidence type="ECO:0000259" key="6">
    <source>
        <dbReference type="SMART" id="SM00768"/>
    </source>
</evidence>
<dbReference type="Gene3D" id="1.20.58.1040">
    <property type="match status" value="1"/>
</dbReference>
<feature type="region of interest" description="Disordered" evidence="4">
    <location>
        <begin position="111"/>
        <end position="192"/>
    </location>
</feature>
<keyword evidence="2" id="KW-0449">Lipoprotein</keyword>
<dbReference type="InterPro" id="IPR012946">
    <property type="entry name" value="X8"/>
</dbReference>
<accession>A0ABP0XZU9</accession>
<protein>
    <recommendedName>
        <fullName evidence="6">X8 domain-containing protein</fullName>
    </recommendedName>
</protein>
<evidence type="ECO:0000256" key="2">
    <source>
        <dbReference type="ARBA" id="ARBA00022622"/>
    </source>
</evidence>
<evidence type="ECO:0000256" key="3">
    <source>
        <dbReference type="ARBA" id="ARBA00022729"/>
    </source>
</evidence>
<feature type="signal peptide" evidence="5">
    <location>
        <begin position="1"/>
        <end position="20"/>
    </location>
</feature>
<reference evidence="7 8" key="1">
    <citation type="submission" date="2024-03" db="EMBL/GenBank/DDBJ databases">
        <authorList>
            <person name="Gkanogiannis A."/>
            <person name="Becerra Lopez-Lavalle L."/>
        </authorList>
    </citation>
    <scope>NUCLEOTIDE SEQUENCE [LARGE SCALE GENOMIC DNA]</scope>
</reference>
<gene>
    <name evidence="7" type="ORF">CITCOLO1_LOCUS3917</name>
</gene>
<evidence type="ECO:0000256" key="1">
    <source>
        <dbReference type="ARBA" id="ARBA00004609"/>
    </source>
</evidence>
<keyword evidence="2" id="KW-0325">Glycoprotein</keyword>
<evidence type="ECO:0000256" key="5">
    <source>
        <dbReference type="SAM" id="SignalP"/>
    </source>
</evidence>
<proteinExistence type="predicted"/>
<feature type="chain" id="PRO_5047401700" description="X8 domain-containing protein" evidence="5">
    <location>
        <begin position="21"/>
        <end position="219"/>
    </location>
</feature>